<accession>A0ABR2PZH0</accession>
<protein>
    <recommendedName>
        <fullName evidence="3">RNase H type-1 domain-containing protein</fullName>
    </recommendedName>
</protein>
<dbReference type="PANTHER" id="PTHR47723:SF19">
    <property type="entry name" value="POLYNUCLEOTIDYL TRANSFERASE, RIBONUCLEASE H-LIKE SUPERFAMILY PROTEIN"/>
    <property type="match status" value="1"/>
</dbReference>
<evidence type="ECO:0000313" key="1">
    <source>
        <dbReference type="EMBL" id="KAK8993833.1"/>
    </source>
</evidence>
<gene>
    <name evidence="1" type="ORF">V6N11_008048</name>
</gene>
<dbReference type="Proteomes" id="UP001396334">
    <property type="component" value="Unassembled WGS sequence"/>
</dbReference>
<dbReference type="InterPro" id="IPR053151">
    <property type="entry name" value="RNase_H-like"/>
</dbReference>
<sequence length="158" mass="17118">MDVNYVFRGDFLLCCERLAREYVAEFHKPNMAVSRTTRVISHWTKPPVGWVKANSDAVVRSSDSLAAAGGVLLETNNAEVALILQGRSDAIVGCFLVDSIFLLLAHSWSVCICHIPRTQNVIADRVVALCCGSSVVSMTFDSVPVALTELVHKEVAAG</sequence>
<proteinExistence type="predicted"/>
<reference evidence="1 2" key="1">
    <citation type="journal article" date="2024" name="G3 (Bethesda)">
        <title>Genome assembly of Hibiscus sabdariffa L. provides insights into metabolisms of medicinal natural products.</title>
        <authorList>
            <person name="Kim T."/>
        </authorList>
    </citation>
    <scope>NUCLEOTIDE SEQUENCE [LARGE SCALE GENOMIC DNA]</scope>
    <source>
        <strain evidence="1">TK-2024</strain>
        <tissue evidence="1">Old leaves</tissue>
    </source>
</reference>
<comment type="caution">
    <text evidence="1">The sequence shown here is derived from an EMBL/GenBank/DDBJ whole genome shotgun (WGS) entry which is preliminary data.</text>
</comment>
<name>A0ABR2PZH0_9ROSI</name>
<dbReference type="EMBL" id="JBBPBN010000048">
    <property type="protein sequence ID" value="KAK8993833.1"/>
    <property type="molecule type" value="Genomic_DNA"/>
</dbReference>
<evidence type="ECO:0008006" key="3">
    <source>
        <dbReference type="Google" id="ProtNLM"/>
    </source>
</evidence>
<dbReference type="PANTHER" id="PTHR47723">
    <property type="entry name" value="OS05G0353850 PROTEIN"/>
    <property type="match status" value="1"/>
</dbReference>
<evidence type="ECO:0000313" key="2">
    <source>
        <dbReference type="Proteomes" id="UP001396334"/>
    </source>
</evidence>
<organism evidence="1 2">
    <name type="scientific">Hibiscus sabdariffa</name>
    <name type="common">roselle</name>
    <dbReference type="NCBI Taxonomy" id="183260"/>
    <lineage>
        <taxon>Eukaryota</taxon>
        <taxon>Viridiplantae</taxon>
        <taxon>Streptophyta</taxon>
        <taxon>Embryophyta</taxon>
        <taxon>Tracheophyta</taxon>
        <taxon>Spermatophyta</taxon>
        <taxon>Magnoliopsida</taxon>
        <taxon>eudicotyledons</taxon>
        <taxon>Gunneridae</taxon>
        <taxon>Pentapetalae</taxon>
        <taxon>rosids</taxon>
        <taxon>malvids</taxon>
        <taxon>Malvales</taxon>
        <taxon>Malvaceae</taxon>
        <taxon>Malvoideae</taxon>
        <taxon>Hibiscus</taxon>
    </lineage>
</organism>
<keyword evidence="2" id="KW-1185">Reference proteome</keyword>